<reference evidence="6 7" key="1">
    <citation type="submission" date="2016-12" db="EMBL/GenBank/DDBJ databases">
        <title>The genome of dimorphic prosthecate Glycocaulis alkaliphilus 6b-8t, isolated from crude oil dictates its adaptability in petroleum environments.</title>
        <authorList>
            <person name="Wu X.-L."/>
            <person name="Geng S."/>
        </authorList>
    </citation>
    <scope>NUCLEOTIDE SEQUENCE [LARGE SCALE GENOMIC DNA]</scope>
    <source>
        <strain evidence="6 7">6B-8</strain>
    </source>
</reference>
<feature type="domain" description="O-antigen ligase-related" evidence="5">
    <location>
        <begin position="219"/>
        <end position="343"/>
    </location>
</feature>
<evidence type="ECO:0000259" key="5">
    <source>
        <dbReference type="Pfam" id="PF04932"/>
    </source>
</evidence>
<gene>
    <name evidence="6" type="ORF">X907_2346</name>
</gene>
<dbReference type="RefSeq" id="WP_127568173.1">
    <property type="nucleotide sequence ID" value="NZ_BMFB01000001.1"/>
</dbReference>
<keyword evidence="2" id="KW-0812">Transmembrane</keyword>
<dbReference type="PANTHER" id="PTHR37422:SF13">
    <property type="entry name" value="LIPOPOLYSACCHARIDE BIOSYNTHESIS PROTEIN PA4999-RELATED"/>
    <property type="match status" value="1"/>
</dbReference>
<name>A0A3T0EC40_9PROT</name>
<dbReference type="AlphaFoldDB" id="A0A3T0EC40"/>
<evidence type="ECO:0000256" key="1">
    <source>
        <dbReference type="ARBA" id="ARBA00004141"/>
    </source>
</evidence>
<dbReference type="Pfam" id="PF04932">
    <property type="entry name" value="Wzy_C"/>
    <property type="match status" value="1"/>
</dbReference>
<dbReference type="PANTHER" id="PTHR37422">
    <property type="entry name" value="TEICHURONIC ACID BIOSYNTHESIS PROTEIN TUAE"/>
    <property type="match status" value="1"/>
</dbReference>
<keyword evidence="3" id="KW-1133">Transmembrane helix</keyword>
<accession>A0A3T0EC40</accession>
<dbReference type="EMBL" id="CP018911">
    <property type="protein sequence ID" value="AZU04861.1"/>
    <property type="molecule type" value="Genomic_DNA"/>
</dbReference>
<evidence type="ECO:0000313" key="7">
    <source>
        <dbReference type="Proteomes" id="UP000286954"/>
    </source>
</evidence>
<dbReference type="OrthoDB" id="8050531at2"/>
<dbReference type="GO" id="GO:0016020">
    <property type="term" value="C:membrane"/>
    <property type="evidence" value="ECO:0007669"/>
    <property type="project" value="UniProtKB-SubCell"/>
</dbReference>
<sequence>MRPAISAILSEENRALWAWCGAMALTALFVPAGGLGLAASAGLFALFAVPARTLATHLRTPGPATILAVAALGWITLSYAWSPNRNPEEVLKLALLTPFFIIVPVAAARLNGHRQQLARTVFIAAIGFILCVMAVESLTGGDMTRSYKLAVEGYDDGRTDLDIRVNTVLSRAATPAIMFAGIAIMLLWTQRSRALRLMAAVAGVITIAIALDFSVQANIVALVAAVAATAIAWRWPAVTLRLLLAGLAVFILAGPILFIGLLALISPETAAAMPMSWEWRLEIWRFALEKIAEAPLAGHGIGAARVLEGTMELRGYEIDLLPLHAHNASLTLWLETGLAGAILCAAALVALARALPSAETLTRPVIMMIVFAVTVWTVNVVLSYGVWQEWHHGALALAIAAAFVARSRTGP</sequence>
<dbReference type="KEGG" id="gak:X907_2346"/>
<evidence type="ECO:0000256" key="2">
    <source>
        <dbReference type="ARBA" id="ARBA00022692"/>
    </source>
</evidence>
<protein>
    <submittedName>
        <fullName evidence="6">O-antigen polymerase</fullName>
    </submittedName>
</protein>
<keyword evidence="4" id="KW-0472">Membrane</keyword>
<evidence type="ECO:0000256" key="3">
    <source>
        <dbReference type="ARBA" id="ARBA00022989"/>
    </source>
</evidence>
<evidence type="ECO:0000313" key="6">
    <source>
        <dbReference type="EMBL" id="AZU04861.1"/>
    </source>
</evidence>
<comment type="subcellular location">
    <subcellularLocation>
        <location evidence="1">Membrane</location>
        <topology evidence="1">Multi-pass membrane protein</topology>
    </subcellularLocation>
</comment>
<evidence type="ECO:0000256" key="4">
    <source>
        <dbReference type="ARBA" id="ARBA00023136"/>
    </source>
</evidence>
<dbReference type="InterPro" id="IPR051533">
    <property type="entry name" value="WaaL-like"/>
</dbReference>
<dbReference type="Proteomes" id="UP000286954">
    <property type="component" value="Chromosome"/>
</dbReference>
<proteinExistence type="predicted"/>
<organism evidence="6 7">
    <name type="scientific">Glycocaulis alkaliphilus</name>
    <dbReference type="NCBI Taxonomy" id="1434191"/>
    <lineage>
        <taxon>Bacteria</taxon>
        <taxon>Pseudomonadati</taxon>
        <taxon>Pseudomonadota</taxon>
        <taxon>Alphaproteobacteria</taxon>
        <taxon>Maricaulales</taxon>
        <taxon>Maricaulaceae</taxon>
        <taxon>Glycocaulis</taxon>
    </lineage>
</organism>
<keyword evidence="7" id="KW-1185">Reference proteome</keyword>
<dbReference type="InterPro" id="IPR007016">
    <property type="entry name" value="O-antigen_ligase-rel_domated"/>
</dbReference>